<evidence type="ECO:0000313" key="1">
    <source>
        <dbReference type="EMBL" id="GAA2542161.1"/>
    </source>
</evidence>
<dbReference type="EMBL" id="BAAATM010000015">
    <property type="protein sequence ID" value="GAA2542161.1"/>
    <property type="molecule type" value="Genomic_DNA"/>
</dbReference>
<evidence type="ECO:0000313" key="2">
    <source>
        <dbReference type="Proteomes" id="UP001501095"/>
    </source>
</evidence>
<gene>
    <name evidence="1" type="ORF">GCM10010423_46130</name>
</gene>
<dbReference type="Proteomes" id="UP001501095">
    <property type="component" value="Unassembled WGS sequence"/>
</dbReference>
<comment type="caution">
    <text evidence="1">The sequence shown here is derived from an EMBL/GenBank/DDBJ whole genome shotgun (WGS) entry which is preliminary data.</text>
</comment>
<keyword evidence="2" id="KW-1185">Reference proteome</keyword>
<organism evidence="1 2">
    <name type="scientific">Streptomyces levis</name>
    <dbReference type="NCBI Taxonomy" id="285566"/>
    <lineage>
        <taxon>Bacteria</taxon>
        <taxon>Bacillati</taxon>
        <taxon>Actinomycetota</taxon>
        <taxon>Actinomycetes</taxon>
        <taxon>Kitasatosporales</taxon>
        <taxon>Streptomycetaceae</taxon>
        <taxon>Streptomyces</taxon>
    </lineage>
</organism>
<protein>
    <submittedName>
        <fullName evidence="1">Uncharacterized protein</fullName>
    </submittedName>
</protein>
<sequence length="80" mass="8724">MITTAAAVSAEIRLRMGLLRTPVRRPRFTFTTPPLVDEPVLAAARGMFAMNMNMKTSCDDSVTIEEAAPGVLNWVSANRS</sequence>
<reference evidence="1 2" key="1">
    <citation type="journal article" date="2019" name="Int. J. Syst. Evol. Microbiol.">
        <title>The Global Catalogue of Microorganisms (GCM) 10K type strain sequencing project: providing services to taxonomists for standard genome sequencing and annotation.</title>
        <authorList>
            <consortium name="The Broad Institute Genomics Platform"/>
            <consortium name="The Broad Institute Genome Sequencing Center for Infectious Disease"/>
            <person name="Wu L."/>
            <person name="Ma J."/>
        </authorList>
    </citation>
    <scope>NUCLEOTIDE SEQUENCE [LARGE SCALE GENOMIC DNA]</scope>
    <source>
        <strain evidence="1 2">JCM 6924</strain>
    </source>
</reference>
<accession>A0ABN3NX10</accession>
<name>A0ABN3NX10_9ACTN</name>
<proteinExistence type="predicted"/>